<dbReference type="Pfam" id="PF05729">
    <property type="entry name" value="NACHT"/>
    <property type="match status" value="1"/>
</dbReference>
<dbReference type="CDD" id="cd01670">
    <property type="entry name" value="Death"/>
    <property type="match status" value="1"/>
</dbReference>
<dbReference type="Gene3D" id="1.10.533.10">
    <property type="entry name" value="Death Domain, Fas"/>
    <property type="match status" value="1"/>
</dbReference>
<dbReference type="InterPro" id="IPR000906">
    <property type="entry name" value="ZU5_dom"/>
</dbReference>
<dbReference type="PROSITE" id="PS51145">
    <property type="entry name" value="ZU5"/>
    <property type="match status" value="1"/>
</dbReference>
<organism evidence="3 4">
    <name type="scientific">Holothuria leucospilota</name>
    <name type="common">Black long sea cucumber</name>
    <name type="synonym">Mertensiothuria leucospilota</name>
    <dbReference type="NCBI Taxonomy" id="206669"/>
    <lineage>
        <taxon>Eukaryota</taxon>
        <taxon>Metazoa</taxon>
        <taxon>Echinodermata</taxon>
        <taxon>Eleutherozoa</taxon>
        <taxon>Echinozoa</taxon>
        <taxon>Holothuroidea</taxon>
        <taxon>Aspidochirotacea</taxon>
        <taxon>Aspidochirotida</taxon>
        <taxon>Holothuriidae</taxon>
        <taxon>Holothuria</taxon>
    </lineage>
</organism>
<dbReference type="Gene3D" id="3.40.50.300">
    <property type="entry name" value="P-loop containing nucleotide triphosphate hydrolases"/>
    <property type="match status" value="1"/>
</dbReference>
<dbReference type="Pfam" id="PF00791">
    <property type="entry name" value="ZU5"/>
    <property type="match status" value="1"/>
</dbReference>
<dbReference type="SUPFAM" id="SSF52540">
    <property type="entry name" value="P-loop containing nucleoside triphosphate hydrolases"/>
    <property type="match status" value="1"/>
</dbReference>
<dbReference type="OrthoDB" id="427518at2759"/>
<dbReference type="InterPro" id="IPR027417">
    <property type="entry name" value="P-loop_NTPase"/>
</dbReference>
<name>A0A9Q1CPB6_HOLLE</name>
<protein>
    <submittedName>
        <fullName evidence="3">NACHT, LRR and PYD domains-containing protein 10</fullName>
    </submittedName>
</protein>
<dbReference type="Gene3D" id="2.60.220.30">
    <property type="match status" value="1"/>
</dbReference>
<evidence type="ECO:0000313" key="4">
    <source>
        <dbReference type="Proteomes" id="UP001152320"/>
    </source>
</evidence>
<evidence type="ECO:0000259" key="1">
    <source>
        <dbReference type="PROSITE" id="PS50017"/>
    </source>
</evidence>
<reference evidence="3" key="1">
    <citation type="submission" date="2021-10" db="EMBL/GenBank/DDBJ databases">
        <title>Tropical sea cucumber genome reveals ecological adaptation and Cuvierian tubules defense mechanism.</title>
        <authorList>
            <person name="Chen T."/>
        </authorList>
    </citation>
    <scope>NUCLEOTIDE SEQUENCE</scope>
    <source>
        <strain evidence="3">Nanhai2018</strain>
        <tissue evidence="3">Muscle</tissue>
    </source>
</reference>
<dbReference type="InterPro" id="IPR000488">
    <property type="entry name" value="Death_dom"/>
</dbReference>
<dbReference type="Proteomes" id="UP001152320">
    <property type="component" value="Chromosome 1"/>
</dbReference>
<accession>A0A9Q1CPB6</accession>
<proteinExistence type="predicted"/>
<evidence type="ECO:0000259" key="2">
    <source>
        <dbReference type="PROSITE" id="PS51145"/>
    </source>
</evidence>
<sequence>MAVNQQQPAPLCCISCSRFKTQDGWRLRDISVNALEEIAVSGGNINTFMTFIEVFFLQNEFRNKPTLLYLQEFAKYETKEQIYYLRYVSFMDLSSDCNKLVTCLGNKLDVIHTGKNEVLQSREVNGSVRCVFVRKGEVFIGFFETNEVAVYESTDLNQIKSIILEGIQDDEFPFDMHVTGDKVYVCAGKDGEDRPLSFSENTGQLLSDFTRISAGLPFARGVTANIHLGVVAFVWANKEREGNWQVGLYDVQGNGSLMSFAVERCVPSIRFTQRGDKMVTGNRVTGEVKIYVMAEVFTYHHLKQKLNSHIKLDDCVRLMGYFALPNDWSEVILKSQTPAENLMQALEERRAVRSSNVDGLIEAFRNLGTKSVCYHLVVLYKNTRMQETAYDRFLASLSAHLTATLPGDLCKYFNISDEKKRSIMSAHNPGLSLLLALDKFSIIKSSEVGALIEPFGQFKLVQALVKIHEYQSITERGSGQLEVEADGKNELFIRCLQRKIRSWYETMTPVPWKKSCKWKSTELFVGGGLILTNSKAKKSMKEIDEHCKLQYTDIFTHERLKSESRLVLEGDPGCGKTMLASQLAYDWSKGKVGEIDILIFLPLKFVGCKPLAESIWEFYVPENIDLSVADIEDLIRPETSKCCFILDGFEEYGGKGNNSDVMQIMTRSKYPSCKAILTTRSEFAHNLPLYPMLKLCRFGDTERNMYIAKVFSGDLKKQLEVKTAIKENPFLLDLCSVPLLLVLAVHNFDSMGPIPKGYFDKVTIFMQKVVETLCPFVISRTKTDGSDLHSKAQGKISLEEMAFNGLCRGHQQLSWEKVFIEMSTANSKLWLDTGILVVDESPLLKGKMDQHKSLSSRLKHTPSVQDLDSVRPNIETDGQSTYFPSDDSTSSRVQPVTDEVVQPVSDKISTFELYSDQKQNNTFSVAKHVSLQVKFLHKIMQEWFAAKYLCFMVSRLNSLHDRHKYLSETLPLINPTDLHYILRFSCALHPCCAHIIMKHLLTKYHSNEDDLPEFYRNCVFLCFSEYGGDPGPDILEVVKMVCKENITISSEDSRLLQQAKVSMMQLASASGIMISKVFLVDLVMSATKEALTFNSGVKMEALGTLHYIKISRWDQTLKEEDYPGVVKFVAKCTSLQKASFNFPEQPPRVDKETMTDLLMGNKTVTWTIGSRLCHTLDSVTGQWQIHMKSRQTSEEKSLPTESNTELLYQRFAETEAIITKNGSTVTIPGTKVELNIPQGALPEHIDECVIKMTVLSRKVFQDPSIAFSSHSSLVVEILPNNLLLQRPAQLVIPHCLLLKKKEESAKAKIFMSHHDEGCPPCWREHPEEEYRVERTHCVVSLKSFCWITIKIDDEDVLAKKLILYTSGKKLQPTDRYAEVAVGYYPDLDVEGKFLGLNKRMVVSKRMPFVFMKDGSYPLCLVLEKFSSRWELWSPEERDAEIPFKDVSASLEIPYLFILEKAADEARILMCMFKVFQEKGQQPVKLSICSEDLDSQHDFFSEADNNPTRVHVIKSETNTDNLIRFLSKNIREEWMDVGRCLHISEATLSSIKADNFNNRRECIYQMLLSWKEQRGSEATFNTLATALMKADRKDLAEHVKVNAAPNSSI</sequence>
<dbReference type="EMBL" id="JAIZAY010000001">
    <property type="protein sequence ID" value="KAJ8048079.1"/>
    <property type="molecule type" value="Genomic_DNA"/>
</dbReference>
<comment type="caution">
    <text evidence="3">The sequence shown here is derived from an EMBL/GenBank/DDBJ whole genome shotgun (WGS) entry which is preliminary data.</text>
</comment>
<dbReference type="PANTHER" id="PTHR46312:SF2">
    <property type="entry name" value="NUCLEOTIDE-BINDING OLIGOMERIZATION DOMAIN-CONTAINING PROTEIN 2-LIKE"/>
    <property type="match status" value="1"/>
</dbReference>
<dbReference type="InterPro" id="IPR007111">
    <property type="entry name" value="NACHT_NTPase"/>
</dbReference>
<feature type="domain" description="Death" evidence="1">
    <location>
        <begin position="1518"/>
        <end position="1602"/>
    </location>
</feature>
<keyword evidence="4" id="KW-1185">Reference proteome</keyword>
<dbReference type="SUPFAM" id="SSF101908">
    <property type="entry name" value="Putative isomerase YbhE"/>
    <property type="match status" value="1"/>
</dbReference>
<evidence type="ECO:0000313" key="3">
    <source>
        <dbReference type="EMBL" id="KAJ8048079.1"/>
    </source>
</evidence>
<dbReference type="PROSITE" id="PS50017">
    <property type="entry name" value="DEATH_DOMAIN"/>
    <property type="match status" value="1"/>
</dbReference>
<dbReference type="InterPro" id="IPR011029">
    <property type="entry name" value="DEATH-like_dom_sf"/>
</dbReference>
<dbReference type="Pfam" id="PF00531">
    <property type="entry name" value="Death"/>
    <property type="match status" value="1"/>
</dbReference>
<dbReference type="PANTHER" id="PTHR46312">
    <property type="entry name" value="NACHT DOMAIN-CONTAINING PROTEIN"/>
    <property type="match status" value="1"/>
</dbReference>
<feature type="domain" description="ZU5" evidence="2">
    <location>
        <begin position="1212"/>
        <end position="1353"/>
    </location>
</feature>
<dbReference type="SUPFAM" id="SSF47986">
    <property type="entry name" value="DEATH domain"/>
    <property type="match status" value="1"/>
</dbReference>
<dbReference type="GO" id="GO:0007165">
    <property type="term" value="P:signal transduction"/>
    <property type="evidence" value="ECO:0007669"/>
    <property type="project" value="InterPro"/>
</dbReference>
<gene>
    <name evidence="3" type="ORF">HOLleu_00251</name>
</gene>